<evidence type="ECO:0000256" key="9">
    <source>
        <dbReference type="ARBA" id="ARBA00023163"/>
    </source>
</evidence>
<evidence type="ECO:0000256" key="8">
    <source>
        <dbReference type="ARBA" id="ARBA00023015"/>
    </source>
</evidence>
<keyword evidence="4" id="KW-0479">Metal-binding</keyword>
<gene>
    <name evidence="14" type="primary">Zfp28_3</name>
    <name evidence="13" type="synonym">Zfp28_1</name>
    <name evidence="13" type="ORF">g.54945</name>
    <name evidence="14" type="ORF">g.54948</name>
</gene>
<dbReference type="InterPro" id="IPR036236">
    <property type="entry name" value="Znf_C2H2_sf"/>
</dbReference>
<dbReference type="EMBL" id="GDHC01012962">
    <property type="protein sequence ID" value="JAQ05667.1"/>
    <property type="molecule type" value="Transcribed_RNA"/>
</dbReference>
<accession>A0A146LSS0</accession>
<evidence type="ECO:0000256" key="2">
    <source>
        <dbReference type="ARBA" id="ARBA00004123"/>
    </source>
</evidence>
<evidence type="ECO:0000256" key="11">
    <source>
        <dbReference type="PROSITE-ProRule" id="PRU00042"/>
    </source>
</evidence>
<evidence type="ECO:0000256" key="5">
    <source>
        <dbReference type="ARBA" id="ARBA00022737"/>
    </source>
</evidence>
<dbReference type="Pfam" id="PF00096">
    <property type="entry name" value="zf-C2H2"/>
    <property type="match status" value="3"/>
</dbReference>
<name>A0A146LSS0_LYGHE</name>
<evidence type="ECO:0000256" key="10">
    <source>
        <dbReference type="ARBA" id="ARBA00023242"/>
    </source>
</evidence>
<dbReference type="FunFam" id="3.30.160.60:FF:000630">
    <property type="entry name" value="Zinc finger protein 180"/>
    <property type="match status" value="1"/>
</dbReference>
<feature type="domain" description="C2H2-type" evidence="12">
    <location>
        <begin position="133"/>
        <end position="160"/>
    </location>
</feature>
<comment type="subcellular location">
    <subcellularLocation>
        <location evidence="2">Nucleus</location>
    </subcellularLocation>
</comment>
<feature type="domain" description="C2H2-type" evidence="12">
    <location>
        <begin position="105"/>
        <end position="132"/>
    </location>
</feature>
<dbReference type="GO" id="GO:0008270">
    <property type="term" value="F:zinc ion binding"/>
    <property type="evidence" value="ECO:0007669"/>
    <property type="project" value="UniProtKB-KW"/>
</dbReference>
<feature type="domain" description="C2H2-type" evidence="12">
    <location>
        <begin position="162"/>
        <end position="190"/>
    </location>
</feature>
<dbReference type="GO" id="GO:0000977">
    <property type="term" value="F:RNA polymerase II transcription regulatory region sequence-specific DNA binding"/>
    <property type="evidence" value="ECO:0007669"/>
    <property type="project" value="TreeGrafter"/>
</dbReference>
<feature type="domain" description="C2H2-type" evidence="12">
    <location>
        <begin position="219"/>
        <end position="246"/>
    </location>
</feature>
<evidence type="ECO:0000256" key="7">
    <source>
        <dbReference type="ARBA" id="ARBA00022833"/>
    </source>
</evidence>
<keyword evidence="10" id="KW-0539">Nucleus</keyword>
<dbReference type="GO" id="GO:0005634">
    <property type="term" value="C:nucleus"/>
    <property type="evidence" value="ECO:0007669"/>
    <property type="project" value="UniProtKB-SubCell"/>
</dbReference>
<dbReference type="PANTHER" id="PTHR24379">
    <property type="entry name" value="KRAB AND ZINC FINGER DOMAIN-CONTAINING"/>
    <property type="match status" value="1"/>
</dbReference>
<keyword evidence="6 11" id="KW-0863">Zinc-finger</keyword>
<feature type="domain" description="C2H2-type" evidence="12">
    <location>
        <begin position="77"/>
        <end position="104"/>
    </location>
</feature>
<dbReference type="PANTHER" id="PTHR24379:SF127">
    <property type="entry name" value="BLOODY FINGERS-RELATED"/>
    <property type="match status" value="1"/>
</dbReference>
<dbReference type="SUPFAM" id="SSF57667">
    <property type="entry name" value="beta-beta-alpha zinc fingers"/>
    <property type="match status" value="4"/>
</dbReference>
<dbReference type="AlphaFoldDB" id="A0A146LSS0"/>
<keyword evidence="9" id="KW-0804">Transcription</keyword>
<proteinExistence type="inferred from homology"/>
<dbReference type="GO" id="GO:0000981">
    <property type="term" value="F:DNA-binding transcription factor activity, RNA polymerase II-specific"/>
    <property type="evidence" value="ECO:0007669"/>
    <property type="project" value="TreeGrafter"/>
</dbReference>
<dbReference type="Gene3D" id="3.30.160.60">
    <property type="entry name" value="Classic Zinc Finger"/>
    <property type="match status" value="5"/>
</dbReference>
<dbReference type="PROSITE" id="PS50157">
    <property type="entry name" value="ZINC_FINGER_C2H2_2"/>
    <property type="match status" value="7"/>
</dbReference>
<keyword evidence="5" id="KW-0677">Repeat</keyword>
<keyword evidence="8" id="KW-0805">Transcription regulation</keyword>
<evidence type="ECO:0000313" key="13">
    <source>
        <dbReference type="EMBL" id="JAQ05667.1"/>
    </source>
</evidence>
<reference evidence="14" key="1">
    <citation type="journal article" date="2016" name="Gigascience">
        <title>De novo construction of an expanded transcriptome assembly for the western tarnished plant bug, Lygus hesperus.</title>
        <authorList>
            <person name="Tassone E.E."/>
            <person name="Geib S.M."/>
            <person name="Hall B."/>
            <person name="Fabrick J.A."/>
            <person name="Brent C.S."/>
            <person name="Hull J.J."/>
        </authorList>
    </citation>
    <scope>NUCLEOTIDE SEQUENCE</scope>
</reference>
<evidence type="ECO:0000256" key="3">
    <source>
        <dbReference type="ARBA" id="ARBA00006991"/>
    </source>
</evidence>
<dbReference type="FunFam" id="3.30.160.60:FF:002343">
    <property type="entry name" value="Zinc finger protein 33A"/>
    <property type="match status" value="1"/>
</dbReference>
<dbReference type="SMART" id="SM00355">
    <property type="entry name" value="ZnF_C2H2"/>
    <property type="match status" value="7"/>
</dbReference>
<sequence length="536" mass="60818">MSDIDEDVQREVMEEVESTVDVMKDYLEKDSISSSDNDDIFGDCNSDSNEGVANPSRKKCVWATHIKIIDDDPPIYYQCTICKTFFSHSNTARSHEFCGSGEKPFKCKLCNKRFVKKCDRDNHYRTHTGERPFACSFCNKTFQLKHKLSRHIRSHTGIKGDFECLKCRRSFICKEALRKHEVSKHTSEATKCKLCKKVFDNNEERSKHKCSRKNRKKEQVCEICGKRFSRNWNLTVHQRIHKGQRPYECSTCQKTFRLRQHLERHSAKHQPDADFECTLCNQTFGRKDNMVRHLKLTHPDRPLGEDLNEIMKRAGKTKNEKMKKSIVALQSEIETSAVPTILPVDNLPNIRFAKMPSGHSRNKSNEKSRTVISATKDLGSVPTPGPRVNTIPLNPVNSGELGSMPNSTVYASKTVKSVVMTTVVQAGGNQIVRRTTTRVMQQSSVLCPTATTLMDRSDPQGTQPSCIVPVTRDNQSPCLQTTDQTHEMTDQPQNNIKDVSKFPTRYLPVSVLCFKSSSELRKAVPKNIASNSPSNA</sequence>
<feature type="domain" description="C2H2-type" evidence="12">
    <location>
        <begin position="247"/>
        <end position="274"/>
    </location>
</feature>
<evidence type="ECO:0000256" key="4">
    <source>
        <dbReference type="ARBA" id="ARBA00022723"/>
    </source>
</evidence>
<evidence type="ECO:0000259" key="12">
    <source>
        <dbReference type="PROSITE" id="PS50157"/>
    </source>
</evidence>
<comment type="function">
    <text evidence="1">May be involved in transcriptional regulation.</text>
</comment>
<dbReference type="EMBL" id="GDHC01008444">
    <property type="protein sequence ID" value="JAQ10185.1"/>
    <property type="molecule type" value="Transcribed_RNA"/>
</dbReference>
<evidence type="ECO:0000256" key="1">
    <source>
        <dbReference type="ARBA" id="ARBA00003767"/>
    </source>
</evidence>
<organism evidence="14">
    <name type="scientific">Lygus hesperus</name>
    <name type="common">Western plant bug</name>
    <dbReference type="NCBI Taxonomy" id="30085"/>
    <lineage>
        <taxon>Eukaryota</taxon>
        <taxon>Metazoa</taxon>
        <taxon>Ecdysozoa</taxon>
        <taxon>Arthropoda</taxon>
        <taxon>Hexapoda</taxon>
        <taxon>Insecta</taxon>
        <taxon>Pterygota</taxon>
        <taxon>Neoptera</taxon>
        <taxon>Paraneoptera</taxon>
        <taxon>Hemiptera</taxon>
        <taxon>Heteroptera</taxon>
        <taxon>Panheteroptera</taxon>
        <taxon>Cimicomorpha</taxon>
        <taxon>Miridae</taxon>
        <taxon>Mirini</taxon>
        <taxon>Lygus</taxon>
    </lineage>
</organism>
<dbReference type="FunFam" id="3.30.160.60:FF:000446">
    <property type="entry name" value="Zinc finger protein"/>
    <property type="match status" value="1"/>
</dbReference>
<evidence type="ECO:0000313" key="14">
    <source>
        <dbReference type="EMBL" id="JAQ10185.1"/>
    </source>
</evidence>
<evidence type="ECO:0000256" key="6">
    <source>
        <dbReference type="ARBA" id="ARBA00022771"/>
    </source>
</evidence>
<feature type="domain" description="C2H2-type" evidence="12">
    <location>
        <begin position="275"/>
        <end position="298"/>
    </location>
</feature>
<protein>
    <submittedName>
        <fullName evidence="14">Zinc finger protein 28</fullName>
    </submittedName>
</protein>
<keyword evidence="7" id="KW-0862">Zinc</keyword>
<dbReference type="InterPro" id="IPR013087">
    <property type="entry name" value="Znf_C2H2_type"/>
</dbReference>
<dbReference type="FunFam" id="3.30.160.60:FF:000060">
    <property type="entry name" value="zinc finger protein 436"/>
    <property type="match status" value="1"/>
</dbReference>
<comment type="similarity">
    <text evidence="3">Belongs to the krueppel C2H2-type zinc-finger protein family.</text>
</comment>
<dbReference type="PROSITE" id="PS00028">
    <property type="entry name" value="ZINC_FINGER_C2H2_1"/>
    <property type="match status" value="6"/>
</dbReference>